<evidence type="ECO:0000313" key="1">
    <source>
        <dbReference type="EMBL" id="KAK1839746.1"/>
    </source>
</evidence>
<organism evidence="1 2">
    <name type="scientific">Colletotrichum chrysophilum</name>
    <dbReference type="NCBI Taxonomy" id="1836956"/>
    <lineage>
        <taxon>Eukaryota</taxon>
        <taxon>Fungi</taxon>
        <taxon>Dikarya</taxon>
        <taxon>Ascomycota</taxon>
        <taxon>Pezizomycotina</taxon>
        <taxon>Sordariomycetes</taxon>
        <taxon>Hypocreomycetidae</taxon>
        <taxon>Glomerellales</taxon>
        <taxon>Glomerellaceae</taxon>
        <taxon>Colletotrichum</taxon>
        <taxon>Colletotrichum gloeosporioides species complex</taxon>
    </lineage>
</organism>
<accession>A0AAD9ECA7</accession>
<protein>
    <submittedName>
        <fullName evidence="1">Uncharacterized protein</fullName>
    </submittedName>
</protein>
<reference evidence="1" key="1">
    <citation type="submission" date="2023-01" db="EMBL/GenBank/DDBJ databases">
        <title>Colletotrichum chrysophilum M932 genome sequence.</title>
        <authorList>
            <person name="Baroncelli R."/>
        </authorList>
    </citation>
    <scope>NUCLEOTIDE SEQUENCE</scope>
    <source>
        <strain evidence="1">M932</strain>
    </source>
</reference>
<keyword evidence="2" id="KW-1185">Reference proteome</keyword>
<dbReference type="AlphaFoldDB" id="A0AAD9ECA7"/>
<evidence type="ECO:0000313" key="2">
    <source>
        <dbReference type="Proteomes" id="UP001243330"/>
    </source>
</evidence>
<proteinExistence type="predicted"/>
<comment type="caution">
    <text evidence="1">The sequence shown here is derived from an EMBL/GenBank/DDBJ whole genome shotgun (WGS) entry which is preliminary data.</text>
</comment>
<dbReference type="EMBL" id="JAQOWY010000634">
    <property type="protein sequence ID" value="KAK1839746.1"/>
    <property type="molecule type" value="Genomic_DNA"/>
</dbReference>
<gene>
    <name evidence="1" type="ORF">CCHR01_17630</name>
</gene>
<dbReference type="Proteomes" id="UP001243330">
    <property type="component" value="Unassembled WGS sequence"/>
</dbReference>
<name>A0AAD9ECA7_9PEZI</name>
<sequence>MTYSSHTHLYRVGRLSWLSIKPTELFYITSIGKLGIFSGSCAAWATDDQTFLQDIRGLSRTVSTGMFSFETQHGPAFVQFLTDWRCFADIYPSFVNTSHFIAIATFNRCLEKVGVRQEPSRKVLGYARLLESTGTSWKYVFSFPRTDLNNEAIAFIPCDKGNAIWSRMIVQSPRLEEVLDFVQLTSDASVSGAAGSAFAISQDIRSALQSLRTISYCVCNMQLTTWEALKLTVVSCPKT</sequence>